<reference evidence="1 2" key="1">
    <citation type="submission" date="2020-11" db="EMBL/GenBank/DDBJ databases">
        <title>WGS of Herminiimonas contaminans strain Marseille-Q4544 isolated from planarians Schmidtea mediterranea.</title>
        <authorList>
            <person name="Kangale L."/>
        </authorList>
    </citation>
    <scope>NUCLEOTIDE SEQUENCE [LARGE SCALE GENOMIC DNA]</scope>
    <source>
        <strain evidence="1 2">Marseille-Q4544</strain>
    </source>
</reference>
<gene>
    <name evidence="1" type="ORF">IXC47_08975</name>
</gene>
<dbReference type="Gene3D" id="2.60.120.1110">
    <property type="match status" value="1"/>
</dbReference>
<proteinExistence type="predicted"/>
<evidence type="ECO:0000313" key="2">
    <source>
        <dbReference type="Proteomes" id="UP000657372"/>
    </source>
</evidence>
<dbReference type="RefSeq" id="WP_195875362.1">
    <property type="nucleotide sequence ID" value="NZ_JADOEL010000005.1"/>
</dbReference>
<dbReference type="InterPro" id="IPR048922">
    <property type="entry name" value="Bbp16"/>
</dbReference>
<accession>A0ABS0ESI9</accession>
<name>A0ABS0ESI9_9BURK</name>
<organism evidence="1 2">
    <name type="scientific">Herminiimonas contaminans</name>
    <dbReference type="NCBI Taxonomy" id="1111140"/>
    <lineage>
        <taxon>Bacteria</taxon>
        <taxon>Pseudomonadati</taxon>
        <taxon>Pseudomonadota</taxon>
        <taxon>Betaproteobacteria</taxon>
        <taxon>Burkholderiales</taxon>
        <taxon>Oxalobacteraceae</taxon>
        <taxon>Herminiimonas</taxon>
    </lineage>
</organism>
<protein>
    <submittedName>
        <fullName evidence="1">Uncharacterized protein</fullName>
    </submittedName>
</protein>
<sequence length="140" mass="14426">MYIDKHLQLSAKQAVTADVISANVIDLGVPGRNLGAIGNLMIALSVDVAADATTGDETYTFTARTSAAAAMTSPSDVGSITIPAASLKAGSLHFLPIAKTDLRYLGLFFDVGGTTPSVTVTAWLTTADHVADTKAYPDAL</sequence>
<comment type="caution">
    <text evidence="1">The sequence shown here is derived from an EMBL/GenBank/DDBJ whole genome shotgun (WGS) entry which is preliminary data.</text>
</comment>
<dbReference type="Proteomes" id="UP000657372">
    <property type="component" value="Unassembled WGS sequence"/>
</dbReference>
<dbReference type="Pfam" id="PF21190">
    <property type="entry name" value="Bbp16"/>
    <property type="match status" value="1"/>
</dbReference>
<dbReference type="EMBL" id="JADOEL010000005">
    <property type="protein sequence ID" value="MBF8177811.1"/>
    <property type="molecule type" value="Genomic_DNA"/>
</dbReference>
<evidence type="ECO:0000313" key="1">
    <source>
        <dbReference type="EMBL" id="MBF8177811.1"/>
    </source>
</evidence>
<keyword evidence="2" id="KW-1185">Reference proteome</keyword>